<dbReference type="SMART" id="SM00254">
    <property type="entry name" value="ShKT"/>
    <property type="match status" value="2"/>
</dbReference>
<evidence type="ECO:0000256" key="5">
    <source>
        <dbReference type="SAM" id="SignalP"/>
    </source>
</evidence>
<dbReference type="InterPro" id="IPR003582">
    <property type="entry name" value="ShKT_dom"/>
</dbReference>
<comment type="caution">
    <text evidence="7">The sequence shown here is derived from an EMBL/GenBank/DDBJ whole genome shotgun (WGS) entry which is preliminary data.</text>
</comment>
<gene>
    <name evidence="7" type="ORF">CBOVIS_LOCUS6152</name>
</gene>
<keyword evidence="1 5" id="KW-0732">Signal</keyword>
<evidence type="ECO:0000313" key="7">
    <source>
        <dbReference type="EMBL" id="CAB3403725.1"/>
    </source>
</evidence>
<feature type="signal peptide" evidence="5">
    <location>
        <begin position="1"/>
        <end position="22"/>
    </location>
</feature>
<evidence type="ECO:0000256" key="4">
    <source>
        <dbReference type="SAM" id="MobiDB-lite"/>
    </source>
</evidence>
<feature type="compositionally biased region" description="Low complexity" evidence="4">
    <location>
        <begin position="29"/>
        <end position="60"/>
    </location>
</feature>
<dbReference type="OrthoDB" id="5825018at2759"/>
<feature type="chain" id="PRO_5035874994" description="ShKT domain-containing protein" evidence="5">
    <location>
        <begin position="23"/>
        <end position="140"/>
    </location>
</feature>
<reference evidence="7 8" key="1">
    <citation type="submission" date="2020-04" db="EMBL/GenBank/DDBJ databases">
        <authorList>
            <person name="Laetsch R D."/>
            <person name="Stevens L."/>
            <person name="Kumar S."/>
            <person name="Blaxter L. M."/>
        </authorList>
    </citation>
    <scope>NUCLEOTIDE SEQUENCE [LARGE SCALE GENOMIC DNA]</scope>
</reference>
<evidence type="ECO:0000313" key="8">
    <source>
        <dbReference type="Proteomes" id="UP000494206"/>
    </source>
</evidence>
<protein>
    <recommendedName>
        <fullName evidence="6">ShKT domain-containing protein</fullName>
    </recommendedName>
</protein>
<sequence>MNATTTSKTLLILAALVAIAFAENLTTADPTSTVSPGSTASPGTSGSTTPGSSDATTSGTCQDDPNTKCDQYKNLCSNAKYHDLLSKLCPVTCNFCGSTDVPCIDNSTNCANWAKNGFCTNPFYTPEQRKLYCAKTCNLC</sequence>
<dbReference type="Proteomes" id="UP000494206">
    <property type="component" value="Unassembled WGS sequence"/>
</dbReference>
<feature type="region of interest" description="Disordered" evidence="4">
    <location>
        <begin position="29"/>
        <end position="66"/>
    </location>
</feature>
<feature type="domain" description="ShKT" evidence="6">
    <location>
        <begin position="103"/>
        <end position="140"/>
    </location>
</feature>
<feature type="domain" description="ShKT" evidence="6">
    <location>
        <begin position="61"/>
        <end position="96"/>
    </location>
</feature>
<accession>A0A8S1EUD5</accession>
<dbReference type="PANTHER" id="PTHR21724">
    <property type="entry name" value="SHKT DOMAIN-CONTAINING PROTEIN"/>
    <property type="match status" value="1"/>
</dbReference>
<keyword evidence="2" id="KW-1015">Disulfide bond</keyword>
<comment type="caution">
    <text evidence="3">Lacks conserved residue(s) required for the propagation of feature annotation.</text>
</comment>
<dbReference type="Gene3D" id="1.10.10.1940">
    <property type="match status" value="2"/>
</dbReference>
<evidence type="ECO:0000259" key="6">
    <source>
        <dbReference type="PROSITE" id="PS51670"/>
    </source>
</evidence>
<name>A0A8S1EUD5_9PELO</name>
<dbReference type="FunFam" id="1.10.10.1940:FF:000002">
    <property type="entry name" value="PHAryngeal gland Toxin-related"/>
    <property type="match status" value="1"/>
</dbReference>
<dbReference type="AlphaFoldDB" id="A0A8S1EUD5"/>
<dbReference type="PANTHER" id="PTHR21724:SF108">
    <property type="entry name" value="SHKT DOMAIN-CONTAINING PROTEIN"/>
    <property type="match status" value="1"/>
</dbReference>
<dbReference type="PROSITE" id="PS51670">
    <property type="entry name" value="SHKT"/>
    <property type="match status" value="2"/>
</dbReference>
<evidence type="ECO:0000256" key="1">
    <source>
        <dbReference type="ARBA" id="ARBA00022729"/>
    </source>
</evidence>
<dbReference type="Pfam" id="PF01549">
    <property type="entry name" value="ShK"/>
    <property type="match status" value="2"/>
</dbReference>
<evidence type="ECO:0000256" key="2">
    <source>
        <dbReference type="ARBA" id="ARBA00023157"/>
    </source>
</evidence>
<organism evidence="7 8">
    <name type="scientific">Caenorhabditis bovis</name>
    <dbReference type="NCBI Taxonomy" id="2654633"/>
    <lineage>
        <taxon>Eukaryota</taxon>
        <taxon>Metazoa</taxon>
        <taxon>Ecdysozoa</taxon>
        <taxon>Nematoda</taxon>
        <taxon>Chromadorea</taxon>
        <taxon>Rhabditida</taxon>
        <taxon>Rhabditina</taxon>
        <taxon>Rhabditomorpha</taxon>
        <taxon>Rhabditoidea</taxon>
        <taxon>Rhabditidae</taxon>
        <taxon>Peloderinae</taxon>
        <taxon>Caenorhabditis</taxon>
    </lineage>
</organism>
<proteinExistence type="predicted"/>
<keyword evidence="8" id="KW-1185">Reference proteome</keyword>
<evidence type="ECO:0000256" key="3">
    <source>
        <dbReference type="PROSITE-ProRule" id="PRU01005"/>
    </source>
</evidence>
<dbReference type="EMBL" id="CADEPM010000004">
    <property type="protein sequence ID" value="CAB3403725.1"/>
    <property type="molecule type" value="Genomic_DNA"/>
</dbReference>